<keyword evidence="1" id="KW-1133">Transmembrane helix</keyword>
<accession>A0ABR8AB36</accession>
<sequence length="1571" mass="172534">MSIKRRLVKQIRKFSQKLRQFRFVIKKQLVWLLRSLFINRNQKKWRNSGFVLPSVVMVSLVVVLLTTAILFRSFERAKNASNVRVNEAVLNAATPALDRAKTKLNKLFSDSRLPRATPTDTALSGHFASYINEYTFGDEQQIKVQLSTTDQNKLTTGEKSKLAANSTASAQEKAYLTQIQSAWMYPVDTDNNGKYDTYTMYGIYFKNPPVTNGAYERSRNPLEARTIPMMGGNVGSNCGSAAGTSATLVGNSGWFKVGSQLKKSFFVYTANVPITNPPNNTTYESYKGNKSFSAMEYQQERVQLPLVNNAVVFEDDLILTPAEDMNLNGRIVTNSNFGTASGATAKLYQISSQDSCFYEADNSKIFVAGNLGAGGYTDTADRANGTEVHLYQGKGVAPETDATENNTKTNKSVTNQPNLILYNSLAYTQRINRLVEAQMANNATTDPDEVKQGITKAKQALNLSSYTTAEENQLRNQQLTAYFKRRTRRIPYQEVGFGVDALSDYAASGSKASQVLQGSGNTLRPPDEWIYPFLPTDGRSKTGTINGSTVTFSNLDLNTNNTNRLRPSATKPERLEKTLQGVEQSVGDRISVGNNLPELWWNGTTFVGPNEEDTQNISGRYWDDPNTTTSDNIRTRHSEIQQLPNLGNISRDGDWELSAAQVPSTPLEPVGGLRVITGAGIYLPDTSASDTAPKYTSLPTPGNIWSDQNPVPQAPTPTSTTIKPYWMYAYTEGATDYANITYKYNTITDRTTTPYLRMRATAVYHYKGTNYDQSSPTPIACVSSFYVPTNSTTAKNLSTLPDTVTVDGIGKDTNGRSNNGIVYGPPTGTVTSYSDALTYISQLKYPNGRLIDDGLLARALAKTAANRTLSEKSAIDAQICGLQILDGSITVAATPPIPHGAIRETAFLDARQIKTIHKSTTTTPDFDLDKKDREPQEIRATVLDLNQLRITTIGSGPASTQEYLLPNSGIIYASRDDALPDWSAVSNINSPTESEKRISAVDHRLDANRRPNAIMLVNGQKLWRDDDYRDVEKGLILATNLPVYIDGNFNLHGDFSGDTQEEFTNELTSTWDNFYNRTKAQLNPNFACRKNDSRLPNCTVGDEWRPAAVLADAITILSDNYRLGYRNEGDYDWKPDASTITGTTIETYFSKTNSYVPVARWRDPSTNLPKDLDTTKTGFQGSSYFNNFVTPVALQIPPGSYLTEVCPVQNITNGQGTANGVTVNVATFCSNPKNWTIQTSCSDNGGGNTYLNDKIVGKNGNPSNSRIKTGYLFDDPAAFAADNNTGPKCFDSNAPRRLALIRNNTTGVPIQPLQVLGVETGGKVQIFNFGSTKSVSVSGVTGSVANQTLMGPPNDAFMPWLKPITTAGAITGMQPVLQLDQPFASPADPNNTTQITGTQDGNWLQDATDTTFNVIMAAGDVPGRPSEHGGGLHNFPRLLENWEPGTLQTTRINGSFMQIGRSAYASAPFFTSLDNTNIYANNNTNGKLPYYRPSRRQWGYDVALLSQSPDLFALKLVRIPTDRPDEYYREVGRDDTWVQNLLCAKKVDGDTDPSNDTYAIAGSQRPSSCQS</sequence>
<comment type="caution">
    <text evidence="2">The sequence shown here is derived from an EMBL/GenBank/DDBJ whole genome shotgun (WGS) entry which is preliminary data.</text>
</comment>
<name>A0ABR8AB36_9CYAN</name>
<evidence type="ECO:0000256" key="1">
    <source>
        <dbReference type="SAM" id="Phobius"/>
    </source>
</evidence>
<dbReference type="EMBL" id="JACJQH010000018">
    <property type="protein sequence ID" value="MBD2196493.1"/>
    <property type="molecule type" value="Genomic_DNA"/>
</dbReference>
<proteinExistence type="predicted"/>
<gene>
    <name evidence="2" type="ORF">H6G24_13455</name>
</gene>
<keyword evidence="1" id="KW-0472">Membrane</keyword>
<dbReference type="Proteomes" id="UP000658514">
    <property type="component" value="Unassembled WGS sequence"/>
</dbReference>
<feature type="transmembrane region" description="Helical" evidence="1">
    <location>
        <begin position="50"/>
        <end position="71"/>
    </location>
</feature>
<dbReference type="RefSeq" id="WP_190540612.1">
    <property type="nucleotide sequence ID" value="NZ_CAWPNO010000049.1"/>
</dbReference>
<keyword evidence="3" id="KW-1185">Reference proteome</keyword>
<keyword evidence="1" id="KW-0812">Transmembrane</keyword>
<evidence type="ECO:0000313" key="3">
    <source>
        <dbReference type="Proteomes" id="UP000658514"/>
    </source>
</evidence>
<organism evidence="2 3">
    <name type="scientific">Calothrix parietina FACHB-288</name>
    <dbReference type="NCBI Taxonomy" id="2692896"/>
    <lineage>
        <taxon>Bacteria</taxon>
        <taxon>Bacillati</taxon>
        <taxon>Cyanobacteriota</taxon>
        <taxon>Cyanophyceae</taxon>
        <taxon>Nostocales</taxon>
        <taxon>Calotrichaceae</taxon>
        <taxon>Calothrix</taxon>
    </lineage>
</organism>
<dbReference type="InterPro" id="IPR049774">
    <property type="entry name" value="EPS_HpsA-like"/>
</dbReference>
<reference evidence="2 3" key="1">
    <citation type="journal article" date="2020" name="ISME J.">
        <title>Comparative genomics reveals insights into cyanobacterial evolution and habitat adaptation.</title>
        <authorList>
            <person name="Chen M.Y."/>
            <person name="Teng W.K."/>
            <person name="Zhao L."/>
            <person name="Hu C.X."/>
            <person name="Zhou Y.K."/>
            <person name="Han B.P."/>
            <person name="Song L.R."/>
            <person name="Shu W.S."/>
        </authorList>
    </citation>
    <scope>NUCLEOTIDE SEQUENCE [LARGE SCALE GENOMIC DNA]</scope>
    <source>
        <strain evidence="2 3">FACHB-288</strain>
    </source>
</reference>
<evidence type="ECO:0000313" key="2">
    <source>
        <dbReference type="EMBL" id="MBD2196493.1"/>
    </source>
</evidence>
<protein>
    <submittedName>
        <fullName evidence="2">Uncharacterized protein</fullName>
    </submittedName>
</protein>
<dbReference type="NCBIfam" id="NF038301">
    <property type="entry name" value="EPS_HpsA"/>
    <property type="match status" value="1"/>
</dbReference>